<dbReference type="PANTHER" id="PTHR47482:SF5">
    <property type="entry name" value="FAR1 DOMAIN-CONTAINING PROTEIN"/>
    <property type="match status" value="1"/>
</dbReference>
<proteinExistence type="predicted"/>
<dbReference type="EnsemblPlants" id="AET5Gv20072500.3">
    <property type="protein sequence ID" value="AET5Gv20072500.3"/>
    <property type="gene ID" value="AET5Gv20072500"/>
</dbReference>
<dbReference type="Gramene" id="AET5Gv20072500.3">
    <property type="protein sequence ID" value="AET5Gv20072500.3"/>
    <property type="gene ID" value="AET5Gv20072500"/>
</dbReference>
<organism evidence="3 4">
    <name type="scientific">Aegilops tauschii subsp. strangulata</name>
    <name type="common">Goatgrass</name>
    <dbReference type="NCBI Taxonomy" id="200361"/>
    <lineage>
        <taxon>Eukaryota</taxon>
        <taxon>Viridiplantae</taxon>
        <taxon>Streptophyta</taxon>
        <taxon>Embryophyta</taxon>
        <taxon>Tracheophyta</taxon>
        <taxon>Spermatophyta</taxon>
        <taxon>Magnoliopsida</taxon>
        <taxon>Liliopsida</taxon>
        <taxon>Poales</taxon>
        <taxon>Poaceae</taxon>
        <taxon>BOP clade</taxon>
        <taxon>Pooideae</taxon>
        <taxon>Triticodae</taxon>
        <taxon>Triticeae</taxon>
        <taxon>Triticinae</taxon>
        <taxon>Aegilops</taxon>
    </lineage>
</organism>
<protein>
    <recommendedName>
        <fullName evidence="2">SWIM-type domain-containing protein</fullName>
    </recommendedName>
</protein>
<reference evidence="3" key="4">
    <citation type="submission" date="2019-03" db="UniProtKB">
        <authorList>
            <consortium name="EnsemblPlants"/>
        </authorList>
    </citation>
    <scope>IDENTIFICATION</scope>
</reference>
<dbReference type="EnsemblPlants" id="AET5Gv20072500.9">
    <property type="protein sequence ID" value="AET5Gv20072500.9"/>
    <property type="gene ID" value="AET5Gv20072500"/>
</dbReference>
<keyword evidence="1" id="KW-0862">Zinc</keyword>
<evidence type="ECO:0000256" key="1">
    <source>
        <dbReference type="PROSITE-ProRule" id="PRU00325"/>
    </source>
</evidence>
<keyword evidence="4" id="KW-1185">Reference proteome</keyword>
<dbReference type="PROSITE" id="PS50966">
    <property type="entry name" value="ZF_SWIM"/>
    <property type="match status" value="1"/>
</dbReference>
<name>A0A453JHU7_AEGTS</name>
<feature type="domain" description="SWIM-type" evidence="2">
    <location>
        <begin position="42"/>
        <end position="80"/>
    </location>
</feature>
<dbReference type="OrthoDB" id="641338at2759"/>
<dbReference type="Gramene" id="AET5Gv20072500.8">
    <property type="protein sequence ID" value="AET5Gv20072500.8"/>
    <property type="gene ID" value="AET5Gv20072500"/>
</dbReference>
<reference evidence="3" key="5">
    <citation type="journal article" date="2021" name="G3 (Bethesda)">
        <title>Aegilops tauschii genome assembly Aet v5.0 features greater sequence contiguity and improved annotation.</title>
        <authorList>
            <person name="Wang L."/>
            <person name="Zhu T."/>
            <person name="Rodriguez J.C."/>
            <person name="Deal K.R."/>
            <person name="Dubcovsky J."/>
            <person name="McGuire P.E."/>
            <person name="Lux T."/>
            <person name="Spannagl M."/>
            <person name="Mayer K.F.X."/>
            <person name="Baldrich P."/>
            <person name="Meyers B.C."/>
            <person name="Huo N."/>
            <person name="Gu Y.Q."/>
            <person name="Zhou H."/>
            <person name="Devos K.M."/>
            <person name="Bennetzen J.L."/>
            <person name="Unver T."/>
            <person name="Budak H."/>
            <person name="Gulick P.J."/>
            <person name="Galiba G."/>
            <person name="Kalapos B."/>
            <person name="Nelson D.R."/>
            <person name="Li P."/>
            <person name="You F.M."/>
            <person name="Luo M.C."/>
            <person name="Dvorak J."/>
        </authorList>
    </citation>
    <scope>NUCLEOTIDE SEQUENCE [LARGE SCALE GENOMIC DNA]</scope>
    <source>
        <strain evidence="3">cv. AL8/78</strain>
    </source>
</reference>
<dbReference type="Gramene" id="AET5Gv20072500.7">
    <property type="protein sequence ID" value="AET5Gv20072500.7"/>
    <property type="gene ID" value="AET5Gv20072500"/>
</dbReference>
<sequence>MFEEFGRLLIEGMSYNVKEVEKMRKYVATHNNAAKRDKWSRVECEVNINEDQSEFICECGHFEHTGMLCSHVLRVMDILHLEEIPVKHILKRWNTDARDILLQHLVHDQKDHSVNLSFTCRSSMLYQKAMEVEQMGDASAESFEHTFAGLEALLVSGAPLAQKRDGSGFEDLMASLGSGRFPGNGRLCLLGATGLTNAIVVGTLLV</sequence>
<dbReference type="EnsemblPlants" id="AET5Gv20072500.5">
    <property type="protein sequence ID" value="AET5Gv20072500.5"/>
    <property type="gene ID" value="AET5Gv20072500"/>
</dbReference>
<reference evidence="4" key="2">
    <citation type="journal article" date="2017" name="Nat. Plants">
        <title>The Aegilops tauschii genome reveals multiple impacts of transposons.</title>
        <authorList>
            <person name="Zhao G."/>
            <person name="Zou C."/>
            <person name="Li K."/>
            <person name="Wang K."/>
            <person name="Li T."/>
            <person name="Gao L."/>
            <person name="Zhang X."/>
            <person name="Wang H."/>
            <person name="Yang Z."/>
            <person name="Liu X."/>
            <person name="Jiang W."/>
            <person name="Mao L."/>
            <person name="Kong X."/>
            <person name="Jiao Y."/>
            <person name="Jia J."/>
        </authorList>
    </citation>
    <scope>NUCLEOTIDE SEQUENCE [LARGE SCALE GENOMIC DNA]</scope>
    <source>
        <strain evidence="4">cv. AL8/78</strain>
    </source>
</reference>
<dbReference type="AlphaFoldDB" id="A0A453JHU7"/>
<dbReference type="Proteomes" id="UP000015105">
    <property type="component" value="Chromosome 5D"/>
</dbReference>
<dbReference type="PANTHER" id="PTHR47482">
    <property type="entry name" value="OS11G0632001 PROTEIN"/>
    <property type="match status" value="1"/>
</dbReference>
<dbReference type="EnsemblPlants" id="AET5Gv20072500.7">
    <property type="protein sequence ID" value="AET5Gv20072500.7"/>
    <property type="gene ID" value="AET5Gv20072500"/>
</dbReference>
<dbReference type="EnsemblPlants" id="AET5Gv20072500.8">
    <property type="protein sequence ID" value="AET5Gv20072500.8"/>
    <property type="gene ID" value="AET5Gv20072500"/>
</dbReference>
<dbReference type="EnsemblPlants" id="AET5Gv20072500.2">
    <property type="protein sequence ID" value="AET5Gv20072500.2"/>
    <property type="gene ID" value="AET5Gv20072500"/>
</dbReference>
<evidence type="ECO:0000313" key="3">
    <source>
        <dbReference type="EnsemblPlants" id="AET5Gv20072500.5"/>
    </source>
</evidence>
<dbReference type="Gramene" id="AET5Gv20072500.9">
    <property type="protein sequence ID" value="AET5Gv20072500.9"/>
    <property type="gene ID" value="AET5Gv20072500"/>
</dbReference>
<reference evidence="4" key="1">
    <citation type="journal article" date="2014" name="Science">
        <title>Ancient hybridizations among the ancestral genomes of bread wheat.</title>
        <authorList>
            <consortium name="International Wheat Genome Sequencing Consortium,"/>
            <person name="Marcussen T."/>
            <person name="Sandve S.R."/>
            <person name="Heier L."/>
            <person name="Spannagl M."/>
            <person name="Pfeifer M."/>
            <person name="Jakobsen K.S."/>
            <person name="Wulff B.B."/>
            <person name="Steuernagel B."/>
            <person name="Mayer K.F."/>
            <person name="Olsen O.A."/>
        </authorList>
    </citation>
    <scope>NUCLEOTIDE SEQUENCE [LARGE SCALE GENOMIC DNA]</scope>
    <source>
        <strain evidence="4">cv. AL8/78</strain>
    </source>
</reference>
<dbReference type="InterPro" id="IPR007527">
    <property type="entry name" value="Znf_SWIM"/>
</dbReference>
<dbReference type="OMA" id="LPWAREN"/>
<accession>A0A453JHU7</accession>
<dbReference type="GO" id="GO:0008270">
    <property type="term" value="F:zinc ion binding"/>
    <property type="evidence" value="ECO:0007669"/>
    <property type="project" value="UniProtKB-KW"/>
</dbReference>
<dbReference type="EnsemblPlants" id="AET5Gv20072500.6">
    <property type="protein sequence ID" value="AET5Gv20072500.6"/>
    <property type="gene ID" value="AET5Gv20072500"/>
</dbReference>
<evidence type="ECO:0000259" key="2">
    <source>
        <dbReference type="PROSITE" id="PS50966"/>
    </source>
</evidence>
<dbReference type="Gramene" id="AET5Gv20072500.5">
    <property type="protein sequence ID" value="AET5Gv20072500.5"/>
    <property type="gene ID" value="AET5Gv20072500"/>
</dbReference>
<dbReference type="EnsemblPlants" id="AET5Gv20072500.4">
    <property type="protein sequence ID" value="AET5Gv20072500.4"/>
    <property type="gene ID" value="AET5Gv20072500"/>
</dbReference>
<reference evidence="3" key="3">
    <citation type="journal article" date="2017" name="Nature">
        <title>Genome sequence of the progenitor of the wheat D genome Aegilops tauschii.</title>
        <authorList>
            <person name="Luo M.C."/>
            <person name="Gu Y.Q."/>
            <person name="Puiu D."/>
            <person name="Wang H."/>
            <person name="Twardziok S.O."/>
            <person name="Deal K.R."/>
            <person name="Huo N."/>
            <person name="Zhu T."/>
            <person name="Wang L."/>
            <person name="Wang Y."/>
            <person name="McGuire P.E."/>
            <person name="Liu S."/>
            <person name="Long H."/>
            <person name="Ramasamy R.K."/>
            <person name="Rodriguez J.C."/>
            <person name="Van S.L."/>
            <person name="Yuan L."/>
            <person name="Wang Z."/>
            <person name="Xia Z."/>
            <person name="Xiao L."/>
            <person name="Anderson O.D."/>
            <person name="Ouyang S."/>
            <person name="Liang Y."/>
            <person name="Zimin A.V."/>
            <person name="Pertea G."/>
            <person name="Qi P."/>
            <person name="Bennetzen J.L."/>
            <person name="Dai X."/>
            <person name="Dawson M.W."/>
            <person name="Muller H.G."/>
            <person name="Kugler K."/>
            <person name="Rivarola-Duarte L."/>
            <person name="Spannagl M."/>
            <person name="Mayer K.F.X."/>
            <person name="Lu F.H."/>
            <person name="Bevan M.W."/>
            <person name="Leroy P."/>
            <person name="Li P."/>
            <person name="You F.M."/>
            <person name="Sun Q."/>
            <person name="Liu Z."/>
            <person name="Lyons E."/>
            <person name="Wicker T."/>
            <person name="Salzberg S.L."/>
            <person name="Devos K.M."/>
            <person name="Dvorak J."/>
        </authorList>
    </citation>
    <scope>NUCLEOTIDE SEQUENCE [LARGE SCALE GENOMIC DNA]</scope>
    <source>
        <strain evidence="3">cv. AL8/78</strain>
    </source>
</reference>
<keyword evidence="1" id="KW-0479">Metal-binding</keyword>
<evidence type="ECO:0000313" key="4">
    <source>
        <dbReference type="Proteomes" id="UP000015105"/>
    </source>
</evidence>
<dbReference type="Gramene" id="AET5Gv20072500.2">
    <property type="protein sequence ID" value="AET5Gv20072500.2"/>
    <property type="gene ID" value="AET5Gv20072500"/>
</dbReference>
<dbReference type="Gramene" id="AET5Gv20072500.4">
    <property type="protein sequence ID" value="AET5Gv20072500.4"/>
    <property type="gene ID" value="AET5Gv20072500"/>
</dbReference>
<keyword evidence="1" id="KW-0863">Zinc-finger</keyword>
<dbReference type="Gramene" id="AET5Gv20072500.6">
    <property type="protein sequence ID" value="AET5Gv20072500.6"/>
    <property type="gene ID" value="AET5Gv20072500"/>
</dbReference>